<evidence type="ECO:0000313" key="1">
    <source>
        <dbReference type="EMBL" id="KAF0719080.1"/>
    </source>
</evidence>
<feature type="non-terminal residue" evidence="1">
    <location>
        <position position="1"/>
    </location>
</feature>
<reference evidence="1" key="1">
    <citation type="submission" date="2019-06" db="EMBL/GenBank/DDBJ databases">
        <title>Genomics analysis of Aphanomyces spp. identifies a new class of oomycete effector associated with host adaptation.</title>
        <authorList>
            <person name="Gaulin E."/>
        </authorList>
    </citation>
    <scope>NUCLEOTIDE SEQUENCE</scope>
    <source>
        <strain evidence="1">CBS 578.67</strain>
    </source>
</reference>
<comment type="caution">
    <text evidence="1">The sequence shown here is derived from an EMBL/GenBank/DDBJ whole genome shotgun (WGS) entry which is preliminary data.</text>
</comment>
<dbReference type="EMBL" id="VJMH01000095">
    <property type="protein sequence ID" value="KAF0719080.1"/>
    <property type="molecule type" value="Genomic_DNA"/>
</dbReference>
<gene>
    <name evidence="1" type="ORF">As57867_001289</name>
</gene>
<protein>
    <submittedName>
        <fullName evidence="1">Uncharacterized protein</fullName>
    </submittedName>
</protein>
<dbReference type="OrthoDB" id="78792at2759"/>
<organism evidence="1">
    <name type="scientific">Aphanomyces stellatus</name>
    <dbReference type="NCBI Taxonomy" id="120398"/>
    <lineage>
        <taxon>Eukaryota</taxon>
        <taxon>Sar</taxon>
        <taxon>Stramenopiles</taxon>
        <taxon>Oomycota</taxon>
        <taxon>Saprolegniomycetes</taxon>
        <taxon>Saprolegniales</taxon>
        <taxon>Verrucalvaceae</taxon>
        <taxon>Aphanomyces</taxon>
    </lineage>
</organism>
<name>A0A6A5A2H4_9STRA</name>
<accession>A0A6A5A2H4</accession>
<proteinExistence type="predicted"/>
<sequence length="1388" mass="146445">LCLFAPCSVVADPYLPFSMQEATAPRTVQVTVLASLDASLVDLEAQAPNMTAAVGQFLTRAGVPLSSPVSIVDASVVNTTELSLQAKGQLEITFDVPLAANTSRAAATQAWTSSIAWSGLNTTLATLPLRYNLLGASLPWQTLSSTPFGEIPQVPIPPYVALYLVLVSPVIPPSPLLRIRVKHVIASVAAVDPNLVSVSADWSYSPPVSTYATPTTIVPVVLQLKPSASLRSATATTLGHRGVTLRNALARLANLTLLTFSVDANADSIAPNTTRGSLAQDLPQYVPPLGYQTPSLVATLTNTSALYLVQLTRTTSFSLQSVYADVTALLQRVADPAIAQVLATTYNITDPVPVCTLNRFVYPPQVSTLPPDNSTMLNASSLAIELVCNATTTVSTFIQVASQNLATPFNNESSPILAWQFQPQTLVLAIPTPPTSWYPHVAFTCMGPLVHAVAHVRVAFATLFQLPYDAVQCIVLTPNASSWELAVSDPWQRQNMATRFNSPELWTTTLRTYLTAVPGNCTWNGAADGVFSALPAMYPASSAPWAQSPPSSSSPLVCLPRILHPLVRPNASNLYTSAPPSTPCNAPLCVTLILTADPASAAVPSFLDSYAATNSLSFAPEGSPALYFNQYAAWSLAVADGVLDVVFNFRNKSATYANDTTNVDVSLSIQATFVNDGSTLTSIAIAAQVHGMPTPVQWSSSTTDAAGHVELHVQFPTAVGATRDILPNPECARRVQSCILDTDCSAAYMCLGFNTTTAALLATNATTSTANVTAAVAACANATGFPKLARAFQCMLQRSHYMEHSASQAVALVQPTAATQQWQVPYGATLTLTWMTPTATVTFASIRVQTNTTQLANSIWDLVEPFATNVSVRTANILVVPTPPSTSPRAWELVVTYANYVGILPAVSVTVVGAASLLASDTQFPQLALQVRPYTAPLQPPINPFGRPSSVVVLGPGASSQACNGIATQCAQSPTCAAMLVCTASWVTPLGFPFGYAERIPSASLYRCYDRGASSTASTQLFSSLLACYVQNQYPLASNLLDRSVVFAMPTPASQVLQLTPNSAALVQLVSAIDGSTLGQVNVSTAMPTYVIAQQLAAAVAGTSLSGVTTVTVSYTSTSVLVRFLYGSYLGRLPKLKLMTSQPALGPVLTTHAVLNVQVVPVDTTTAFWPSPPSSCPCQVAAFACPMLDPTCIATVLDATANLTNLAVTTLASMATTPLPRFLQGILGTGYAGYLTCLAANQCPFAANGAGTVLLQGDTVQLYLSVSPTTPYDTNYSCDVMLTSTDTRVSTTLHLTYNTTSDDVRTALQPVVASNSSANVSITSSPDGHVAIAIQARDSFQPFLNYSVGNSTKCYVYANMQLVSSDPTNGNSTTPISKLSPRMVYRRF</sequence>